<evidence type="ECO:0000313" key="3">
    <source>
        <dbReference type="EMBL" id="KAK9504153.1"/>
    </source>
</evidence>
<feature type="binding site" evidence="1">
    <location>
        <position position="132"/>
    </location>
    <ligand>
        <name>Zn(2+)</name>
        <dbReference type="ChEBI" id="CHEBI:29105"/>
    </ligand>
</feature>
<dbReference type="PANTHER" id="PTHR39942:SF1">
    <property type="entry name" value="BCDNA.LD26519-RELATED"/>
    <property type="match status" value="1"/>
</dbReference>
<dbReference type="EMBL" id="JAPXFL010000007">
    <property type="protein sequence ID" value="KAK9504153.1"/>
    <property type="molecule type" value="Genomic_DNA"/>
</dbReference>
<evidence type="ECO:0000256" key="1">
    <source>
        <dbReference type="PROSITE-ProRule" id="PRU01263"/>
    </source>
</evidence>
<protein>
    <recommendedName>
        <fullName evidence="2">ZAD domain-containing protein</fullName>
    </recommendedName>
</protein>
<dbReference type="AlphaFoldDB" id="A0AAW1D4S4"/>
<feature type="domain" description="ZAD" evidence="2">
    <location>
        <begin position="80"/>
        <end position="156"/>
    </location>
</feature>
<sequence length="371" mass="42262">MQLKLSVGDGDSLTIDVKPTDTFQDLSDRLYSLGNVKVDLSQLRSSNNDKPFDMSTNVIEYFTSKVQKDETKDENNQEKTLCRLCGEAIIGIPHFLFEQRDENLTLVERVNAALPIHVTAKDPLPKQICSSCLASLNTSYNFMKKVVEAQKTLEKTFKEKDLEEGSSKLKSECCPLCAVGHLKNLHPKKSINGPSHPVRKDNAIKKDVVVSMPRNINIKKEPIDNRYKFNSRFMEDDPDQEYYLDDEVVTGFWDRSSSQNSYDVYGVRRYKKRSRAEDDTDWTIDEEYIPVSRRGRPKGTKNKPKVPAVERSCALCGWLGAETDMLAHAINQHCQPDMGYFPCPLCKTNQANEMVLETHIERHLKSTSGKE</sequence>
<gene>
    <name evidence="3" type="ORF">O3M35_010547</name>
</gene>
<name>A0AAW1D4S4_9HEMI</name>
<dbReference type="Proteomes" id="UP001461498">
    <property type="component" value="Unassembled WGS sequence"/>
</dbReference>
<dbReference type="GO" id="GO:0008270">
    <property type="term" value="F:zinc ion binding"/>
    <property type="evidence" value="ECO:0007669"/>
    <property type="project" value="UniProtKB-UniRule"/>
</dbReference>
<evidence type="ECO:0000313" key="4">
    <source>
        <dbReference type="Proteomes" id="UP001461498"/>
    </source>
</evidence>
<evidence type="ECO:0000259" key="2">
    <source>
        <dbReference type="PROSITE" id="PS51915"/>
    </source>
</evidence>
<feature type="binding site" evidence="1">
    <location>
        <position position="129"/>
    </location>
    <ligand>
        <name>Zn(2+)</name>
        <dbReference type="ChEBI" id="CHEBI:29105"/>
    </ligand>
</feature>
<reference evidence="3 4" key="1">
    <citation type="submission" date="2022-12" db="EMBL/GenBank/DDBJ databases">
        <title>Chromosome-level genome assembly of true bugs.</title>
        <authorList>
            <person name="Ma L."/>
            <person name="Li H."/>
        </authorList>
    </citation>
    <scope>NUCLEOTIDE SEQUENCE [LARGE SCALE GENOMIC DNA]</scope>
    <source>
        <strain evidence="3">Lab_2022b</strain>
    </source>
</reference>
<dbReference type="Gene3D" id="3.40.1800.20">
    <property type="match status" value="1"/>
</dbReference>
<dbReference type="GO" id="GO:0005634">
    <property type="term" value="C:nucleus"/>
    <property type="evidence" value="ECO:0007669"/>
    <property type="project" value="InterPro"/>
</dbReference>
<keyword evidence="1" id="KW-0479">Metal-binding</keyword>
<accession>A0AAW1D4S4</accession>
<comment type="caution">
    <text evidence="3">The sequence shown here is derived from an EMBL/GenBank/DDBJ whole genome shotgun (WGS) entry which is preliminary data.</text>
</comment>
<dbReference type="SUPFAM" id="SSF57716">
    <property type="entry name" value="Glucocorticoid receptor-like (DNA-binding domain)"/>
    <property type="match status" value="1"/>
</dbReference>
<organism evidence="3 4">
    <name type="scientific">Rhynocoris fuscipes</name>
    <dbReference type="NCBI Taxonomy" id="488301"/>
    <lineage>
        <taxon>Eukaryota</taxon>
        <taxon>Metazoa</taxon>
        <taxon>Ecdysozoa</taxon>
        <taxon>Arthropoda</taxon>
        <taxon>Hexapoda</taxon>
        <taxon>Insecta</taxon>
        <taxon>Pterygota</taxon>
        <taxon>Neoptera</taxon>
        <taxon>Paraneoptera</taxon>
        <taxon>Hemiptera</taxon>
        <taxon>Heteroptera</taxon>
        <taxon>Panheteroptera</taxon>
        <taxon>Cimicomorpha</taxon>
        <taxon>Reduviidae</taxon>
        <taxon>Harpactorinae</taxon>
        <taxon>Harpactorini</taxon>
        <taxon>Rhynocoris</taxon>
    </lineage>
</organism>
<dbReference type="SMART" id="SM00868">
    <property type="entry name" value="zf-AD"/>
    <property type="match status" value="1"/>
</dbReference>
<proteinExistence type="predicted"/>
<feature type="binding site" evidence="1">
    <location>
        <position position="82"/>
    </location>
    <ligand>
        <name>Zn(2+)</name>
        <dbReference type="ChEBI" id="CHEBI:29105"/>
    </ligand>
</feature>
<keyword evidence="1" id="KW-0863">Zinc-finger</keyword>
<dbReference type="PANTHER" id="PTHR39942">
    <property type="entry name" value="BCDNA.LD26519-RELATED"/>
    <property type="match status" value="1"/>
</dbReference>
<dbReference type="Pfam" id="PF07776">
    <property type="entry name" value="zf-AD"/>
    <property type="match status" value="1"/>
</dbReference>
<dbReference type="InterPro" id="IPR012934">
    <property type="entry name" value="Znf_AD"/>
</dbReference>
<dbReference type="PROSITE" id="PS51915">
    <property type="entry name" value="ZAD"/>
    <property type="match status" value="1"/>
</dbReference>
<keyword evidence="1" id="KW-0862">Zinc</keyword>
<keyword evidence="4" id="KW-1185">Reference proteome</keyword>
<feature type="binding site" evidence="1">
    <location>
        <position position="85"/>
    </location>
    <ligand>
        <name>Zn(2+)</name>
        <dbReference type="ChEBI" id="CHEBI:29105"/>
    </ligand>
</feature>